<keyword evidence="2" id="KW-1133">Transmembrane helix</keyword>
<protein>
    <submittedName>
        <fullName evidence="3">Uncharacterized protein</fullName>
    </submittedName>
</protein>
<feature type="region of interest" description="Disordered" evidence="1">
    <location>
        <begin position="1"/>
        <end position="31"/>
    </location>
</feature>
<dbReference type="EMBL" id="DF237279">
    <property type="protein sequence ID" value="GAQ87079.1"/>
    <property type="molecule type" value="Genomic_DNA"/>
</dbReference>
<reference evidence="3 4" key="1">
    <citation type="journal article" date="2014" name="Nat. Commun.">
        <title>Klebsormidium flaccidum genome reveals primary factors for plant terrestrial adaptation.</title>
        <authorList>
            <person name="Hori K."/>
            <person name="Maruyama F."/>
            <person name="Fujisawa T."/>
            <person name="Togashi T."/>
            <person name="Yamamoto N."/>
            <person name="Seo M."/>
            <person name="Sato S."/>
            <person name="Yamada T."/>
            <person name="Mori H."/>
            <person name="Tajima N."/>
            <person name="Moriyama T."/>
            <person name="Ikeuchi M."/>
            <person name="Watanabe M."/>
            <person name="Wada H."/>
            <person name="Kobayashi K."/>
            <person name="Saito M."/>
            <person name="Masuda T."/>
            <person name="Sasaki-Sekimoto Y."/>
            <person name="Mashiguchi K."/>
            <person name="Awai K."/>
            <person name="Shimojima M."/>
            <person name="Masuda S."/>
            <person name="Iwai M."/>
            <person name="Nobusawa T."/>
            <person name="Narise T."/>
            <person name="Kondo S."/>
            <person name="Saito H."/>
            <person name="Sato R."/>
            <person name="Murakawa M."/>
            <person name="Ihara Y."/>
            <person name="Oshima-Yamada Y."/>
            <person name="Ohtaka K."/>
            <person name="Satoh M."/>
            <person name="Sonobe K."/>
            <person name="Ishii M."/>
            <person name="Ohtani R."/>
            <person name="Kanamori-Sato M."/>
            <person name="Honoki R."/>
            <person name="Miyazaki D."/>
            <person name="Mochizuki H."/>
            <person name="Umetsu J."/>
            <person name="Higashi K."/>
            <person name="Shibata D."/>
            <person name="Kamiya Y."/>
            <person name="Sato N."/>
            <person name="Nakamura Y."/>
            <person name="Tabata S."/>
            <person name="Ida S."/>
            <person name="Kurokawa K."/>
            <person name="Ohta H."/>
        </authorList>
    </citation>
    <scope>NUCLEOTIDE SEQUENCE [LARGE SCALE GENOMIC DNA]</scope>
    <source>
        <strain evidence="3 4">NIES-2285</strain>
    </source>
</reference>
<keyword evidence="2" id="KW-0472">Membrane</keyword>
<dbReference type="Proteomes" id="UP000054558">
    <property type="component" value="Unassembled WGS sequence"/>
</dbReference>
<gene>
    <name evidence="3" type="ORF">KFL_003300020</name>
</gene>
<evidence type="ECO:0000313" key="3">
    <source>
        <dbReference type="EMBL" id="GAQ87079.1"/>
    </source>
</evidence>
<feature type="compositionally biased region" description="Polar residues" evidence="1">
    <location>
        <begin position="17"/>
        <end position="26"/>
    </location>
</feature>
<feature type="transmembrane region" description="Helical" evidence="2">
    <location>
        <begin position="250"/>
        <end position="272"/>
    </location>
</feature>
<organism evidence="3 4">
    <name type="scientific">Klebsormidium nitens</name>
    <name type="common">Green alga</name>
    <name type="synonym">Ulothrix nitens</name>
    <dbReference type="NCBI Taxonomy" id="105231"/>
    <lineage>
        <taxon>Eukaryota</taxon>
        <taxon>Viridiplantae</taxon>
        <taxon>Streptophyta</taxon>
        <taxon>Klebsormidiophyceae</taxon>
        <taxon>Klebsormidiales</taxon>
        <taxon>Klebsormidiaceae</taxon>
        <taxon>Klebsormidium</taxon>
    </lineage>
</organism>
<evidence type="ECO:0000256" key="2">
    <source>
        <dbReference type="SAM" id="Phobius"/>
    </source>
</evidence>
<name>A0A1Y1ICC1_KLENI</name>
<proteinExistence type="predicted"/>
<feature type="transmembrane region" description="Helical" evidence="2">
    <location>
        <begin position="103"/>
        <end position="121"/>
    </location>
</feature>
<keyword evidence="4" id="KW-1185">Reference proteome</keyword>
<evidence type="ECO:0000313" key="4">
    <source>
        <dbReference type="Proteomes" id="UP000054558"/>
    </source>
</evidence>
<keyword evidence="2" id="KW-0812">Transmembrane</keyword>
<feature type="transmembrane region" description="Helical" evidence="2">
    <location>
        <begin position="385"/>
        <end position="409"/>
    </location>
</feature>
<sequence length="439" mass="47262">MGDAPGITPANQGPVYGQTQPEQNPFSAGVKTAASSACSNLDVNPEILAQTETLTLLEAGGQDAPGRAVKDAGTHPLELEAERAGEQVIYTDLETETVNCSPALLFVIVGLPLVLFSAFVTHKGLDEMFSGSKKVPVGPVLLPDPSHGLNQFLTQSNATLNLTLCVTDAMCFYVAFPDSCPQLGDLYGGRTRPPSPEVVYREPGATTVVKCHAKAGYDFYQAETSDNSCEFPPPIAIETMQDTKVPIFEYCAWFAFGFISELIWNTIATALVGGFYEGMLWACASAFVTYKAMEEMFPVPSRELQYVGPVQLPDPSEGLNHFLTQSNAALTLTLCITDAMGFYVGFPDSCPQLGDPYGGRVRTPPPITSNEAKPLAGDYSFFVTMAMWATGIPAVFVAASMILHGCFYAEKKIRDAIQRRKAGAYKLVPMEGGLEQQPV</sequence>
<evidence type="ECO:0000256" key="1">
    <source>
        <dbReference type="SAM" id="MobiDB-lite"/>
    </source>
</evidence>
<accession>A0A1Y1ICC1</accession>
<dbReference type="AlphaFoldDB" id="A0A1Y1ICC1"/>